<gene>
    <name evidence="1" type="ORF">F992_01671</name>
</gene>
<organism evidence="1 2">
    <name type="scientific">Acinetobacter modestus</name>
    <dbReference type="NCBI Taxonomy" id="1776740"/>
    <lineage>
        <taxon>Bacteria</taxon>
        <taxon>Pseudomonadati</taxon>
        <taxon>Pseudomonadota</taxon>
        <taxon>Gammaproteobacteria</taxon>
        <taxon>Moraxellales</taxon>
        <taxon>Moraxellaceae</taxon>
        <taxon>Acinetobacter</taxon>
    </lineage>
</organism>
<accession>A0ABN0JP11</accession>
<evidence type="ECO:0000313" key="2">
    <source>
        <dbReference type="Proteomes" id="UP000013190"/>
    </source>
</evidence>
<dbReference type="EMBL" id="APOJ01000023">
    <property type="protein sequence ID" value="ENU27066.1"/>
    <property type="molecule type" value="Genomic_DNA"/>
</dbReference>
<proteinExistence type="predicted"/>
<dbReference type="RefSeq" id="WP_004661708.1">
    <property type="nucleotide sequence ID" value="NZ_BMDV01000002.1"/>
</dbReference>
<sequence>MVPVSFTRPIDEQPNNHTGLETAMSKAFKQVFADVYQQRLQDVLDYGAPHLGSRTVVDRFTKKDGLVVLRRPITSDTLMQVIYANWSSLASERGLGFLEFVLRMIWTDRWQIKRMWHPINLINSYPLYLTDEEKPDHFLTSRIQISIDDSIELSEIIELSPILRRLVPANIVVKVIATGLETDLESHTDLSIAVIGKSYLIYDESDGITQN</sequence>
<dbReference type="Proteomes" id="UP000013190">
    <property type="component" value="Unassembled WGS sequence"/>
</dbReference>
<keyword evidence="2" id="KW-1185">Reference proteome</keyword>
<reference evidence="1 2" key="2">
    <citation type="journal article" date="2016" name="Int. J. Syst. Evol. Microbiol.">
        <title>Taxonomy of haemolytic and/or proteolytic strains of the genus Acinetobacter with the proposal of Acinetobacter courvalinii sp. nov. (genomic species 14 sensu Bouvet &amp; Jeanjean), Acinetobacter dispersus sp. nov. (genomic species 17), Acinetobacter modestus sp. nov., Acinetobacter proteolyticus sp. nov. and Acinetobacter vivianii sp. nov.</title>
        <authorList>
            <person name="Nemec A."/>
            <person name="Radolfova-Krizova L."/>
            <person name="Maixnerova M."/>
            <person name="Vrestiakova E."/>
            <person name="Jezek P."/>
            <person name="Sedo O."/>
        </authorList>
    </citation>
    <scope>NUCLEOTIDE SEQUENCE [LARGE SCALE GENOMIC DNA]</scope>
    <source>
        <strain evidence="1 2">NIPH 236</strain>
    </source>
</reference>
<reference evidence="2" key="1">
    <citation type="submission" date="2013-02" db="EMBL/GenBank/DDBJ databases">
        <title>The Genome Sequence of Acinetobacter sp. NIPH 236.</title>
        <authorList>
            <consortium name="The Broad Institute Genome Sequencing Platform"/>
            <consortium name="The Broad Institute Genome Sequencing Center for Infectious Disease"/>
            <person name="Cerqueira G."/>
            <person name="Feldgarden M."/>
            <person name="Courvalin P."/>
            <person name="Perichon B."/>
            <person name="Grillot-Courvalin C."/>
            <person name="Clermont D."/>
            <person name="Rocha E."/>
            <person name="Yoon E.-J."/>
            <person name="Nemec A."/>
            <person name="Walker B."/>
            <person name="Young S.K."/>
            <person name="Zeng Q."/>
            <person name="Gargeya S."/>
            <person name="Fitzgerald M."/>
            <person name="Haas B."/>
            <person name="Abouelleil A."/>
            <person name="Alvarado L."/>
            <person name="Arachchi H.M."/>
            <person name="Berlin A.M."/>
            <person name="Chapman S.B."/>
            <person name="Dewar J."/>
            <person name="Goldberg J."/>
            <person name="Griggs A."/>
            <person name="Gujja S."/>
            <person name="Hansen M."/>
            <person name="Howarth C."/>
            <person name="Imamovic A."/>
            <person name="Larimer J."/>
            <person name="McCowan C."/>
            <person name="Murphy C."/>
            <person name="Neiman D."/>
            <person name="Pearson M."/>
            <person name="Priest M."/>
            <person name="Roberts A."/>
            <person name="Saif S."/>
            <person name="Shea T."/>
            <person name="Sisk P."/>
            <person name="Sykes S."/>
            <person name="Wortman J."/>
            <person name="Nusbaum C."/>
            <person name="Birren B."/>
        </authorList>
    </citation>
    <scope>NUCLEOTIDE SEQUENCE [LARGE SCALE GENOMIC DNA]</scope>
    <source>
        <strain evidence="2">NIPH 236</strain>
    </source>
</reference>
<dbReference type="GeneID" id="92835071"/>
<evidence type="ECO:0000313" key="1">
    <source>
        <dbReference type="EMBL" id="ENU27066.1"/>
    </source>
</evidence>
<protein>
    <recommendedName>
        <fullName evidence="3">DUF2612 domain-containing protein</fullName>
    </recommendedName>
</protein>
<evidence type="ECO:0008006" key="3">
    <source>
        <dbReference type="Google" id="ProtNLM"/>
    </source>
</evidence>
<comment type="caution">
    <text evidence="1">The sequence shown here is derived from an EMBL/GenBank/DDBJ whole genome shotgun (WGS) entry which is preliminary data.</text>
</comment>
<name>A0ABN0JP11_9GAMM</name>